<dbReference type="SUPFAM" id="SSF52047">
    <property type="entry name" value="RNI-like"/>
    <property type="match status" value="1"/>
</dbReference>
<reference evidence="2 3" key="1">
    <citation type="submission" date="2015-09" db="EMBL/GenBank/DDBJ databases">
        <title>Host preference determinants of Valsa canker pathogens revealed by comparative genomics.</title>
        <authorList>
            <person name="Yin Z."/>
            <person name="Huang L."/>
        </authorList>
    </citation>
    <scope>NUCLEOTIDE SEQUENCE [LARGE SCALE GENOMIC DNA]</scope>
    <source>
        <strain evidence="2 3">03-1</strain>
    </source>
</reference>
<feature type="region of interest" description="Disordered" evidence="1">
    <location>
        <begin position="516"/>
        <end position="598"/>
    </location>
</feature>
<accession>A0A423WAF4</accession>
<evidence type="ECO:0008006" key="4">
    <source>
        <dbReference type="Google" id="ProtNLM"/>
    </source>
</evidence>
<protein>
    <recommendedName>
        <fullName evidence="4">F-box domain-containing protein</fullName>
    </recommendedName>
</protein>
<dbReference type="InterPro" id="IPR032675">
    <property type="entry name" value="LRR_dom_sf"/>
</dbReference>
<dbReference type="STRING" id="356882.A0A423WAF4"/>
<feature type="compositionally biased region" description="Basic residues" evidence="1">
    <location>
        <begin position="255"/>
        <end position="267"/>
    </location>
</feature>
<feature type="compositionally biased region" description="Polar residues" evidence="1">
    <location>
        <begin position="268"/>
        <end position="280"/>
    </location>
</feature>
<gene>
    <name evidence="2" type="ORF">VMCG_07273</name>
</gene>
<name>A0A423WAF4_9PEZI</name>
<dbReference type="Proteomes" id="UP000283895">
    <property type="component" value="Unassembled WGS sequence"/>
</dbReference>
<evidence type="ECO:0000313" key="3">
    <source>
        <dbReference type="Proteomes" id="UP000283895"/>
    </source>
</evidence>
<dbReference type="Gene3D" id="3.80.10.10">
    <property type="entry name" value="Ribonuclease Inhibitor"/>
    <property type="match status" value="1"/>
</dbReference>
<feature type="compositionally biased region" description="Polar residues" evidence="1">
    <location>
        <begin position="531"/>
        <end position="548"/>
    </location>
</feature>
<dbReference type="OrthoDB" id="3210378at2759"/>
<organism evidence="2 3">
    <name type="scientific">Cytospora schulzeri</name>
    <dbReference type="NCBI Taxonomy" id="448051"/>
    <lineage>
        <taxon>Eukaryota</taxon>
        <taxon>Fungi</taxon>
        <taxon>Dikarya</taxon>
        <taxon>Ascomycota</taxon>
        <taxon>Pezizomycotina</taxon>
        <taxon>Sordariomycetes</taxon>
        <taxon>Sordariomycetidae</taxon>
        <taxon>Diaporthales</taxon>
        <taxon>Cytosporaceae</taxon>
        <taxon>Cytospora</taxon>
    </lineage>
</organism>
<dbReference type="EMBL" id="LKEA01000021">
    <property type="protein sequence ID" value="ROW00306.1"/>
    <property type="molecule type" value="Genomic_DNA"/>
</dbReference>
<feature type="region of interest" description="Disordered" evidence="1">
    <location>
        <begin position="252"/>
        <end position="280"/>
    </location>
</feature>
<evidence type="ECO:0000256" key="1">
    <source>
        <dbReference type="SAM" id="MobiDB-lite"/>
    </source>
</evidence>
<keyword evidence="3" id="KW-1185">Reference proteome</keyword>
<comment type="caution">
    <text evidence="2">The sequence shown here is derived from an EMBL/GenBank/DDBJ whole genome shotgun (WGS) entry which is preliminary data.</text>
</comment>
<dbReference type="AlphaFoldDB" id="A0A423WAF4"/>
<evidence type="ECO:0000313" key="2">
    <source>
        <dbReference type="EMBL" id="ROW00306.1"/>
    </source>
</evidence>
<sequence length="789" mass="86358">MSGPNSAVTPGFQSFDAMVSNDGRVRANSWAGMPVIDEAMAFQTFPQTNATFRHTGAGWEQRPEMNQIHPARPGPNEQFDRLPSEVLSLILDHLRRLHLLEESNSCATCWMRDCCSVAICNKGWLDIARKTLYKDIQLVGQDSKQLRKKWDGLYMPRLVLLRRSLRGNIELGQLVRSLKVPALPDDAPIESWEYHDLVASVVMACPNLERVDGFYPSYRYGSESRFFQAMASRRSLKEMTWIIEAAPEVSMEHHRAQRSSRSKKRYTKNPSAPQTPTQPDNYLVSTLAKQFLNRHAHWEDLSHLTIHCLPGSILSPPGLINATCSYLPSLKSLYLSQVPARTFDDESLRNLPIALKKLTLTKCAGVTSAGLSTFATRAAASQLETLTLVHQNIDSLPTLVRMFAHLSKLTTFSLVQATAPTMVEDMFMFMPYLASRSLKRLHWDIFESGVGNTNGEGGVTRADDILAKSISANGFPELRNLRVLNDPEGRFQALCRPRERVDLPGDRFRNGLVNQATMGKVQGNGNGNGNSTDITNANNSQITTIRRPSSSAQSSGGSGLDPGMTSPDSPSGRRSSSETKDSGKALSLPSREHGSDLHQARLAAQARLEAARRFPKFEASITDEDGKLLESEGLAGFIGDVRSQIYYSLAPDVGGSDERGGLVGVAELLGDGGEDLFGKGDCSSNAGGGFGAGTVPNTLVLGRGRGRGEEPVQPAGKGKLTKINSSSNLNLRGGSRVDLGELVKVREGCTGRWNSGDDGEGGVVEKKGVKMERWWHVERGHWRGRVKLS</sequence>
<proteinExistence type="predicted"/>